<evidence type="ECO:0000256" key="1">
    <source>
        <dbReference type="SAM" id="MobiDB-lite"/>
    </source>
</evidence>
<gene>
    <name evidence="2" type="ORF">TIFTF001_038509</name>
</gene>
<evidence type="ECO:0000313" key="2">
    <source>
        <dbReference type="EMBL" id="GMN69458.1"/>
    </source>
</evidence>
<dbReference type="Proteomes" id="UP001187192">
    <property type="component" value="Unassembled WGS sequence"/>
</dbReference>
<proteinExistence type="predicted"/>
<organism evidence="2 3">
    <name type="scientific">Ficus carica</name>
    <name type="common">Common fig</name>
    <dbReference type="NCBI Taxonomy" id="3494"/>
    <lineage>
        <taxon>Eukaryota</taxon>
        <taxon>Viridiplantae</taxon>
        <taxon>Streptophyta</taxon>
        <taxon>Embryophyta</taxon>
        <taxon>Tracheophyta</taxon>
        <taxon>Spermatophyta</taxon>
        <taxon>Magnoliopsida</taxon>
        <taxon>eudicotyledons</taxon>
        <taxon>Gunneridae</taxon>
        <taxon>Pentapetalae</taxon>
        <taxon>rosids</taxon>
        <taxon>fabids</taxon>
        <taxon>Rosales</taxon>
        <taxon>Moraceae</taxon>
        <taxon>Ficeae</taxon>
        <taxon>Ficus</taxon>
    </lineage>
</organism>
<keyword evidence="3" id="KW-1185">Reference proteome</keyword>
<dbReference type="AlphaFoldDB" id="A0AA88E833"/>
<evidence type="ECO:0000313" key="3">
    <source>
        <dbReference type="Proteomes" id="UP001187192"/>
    </source>
</evidence>
<accession>A0AA88E833</accession>
<dbReference type="EMBL" id="BTGU01000849">
    <property type="protein sequence ID" value="GMN69458.1"/>
    <property type="molecule type" value="Genomic_DNA"/>
</dbReference>
<feature type="compositionally biased region" description="Polar residues" evidence="1">
    <location>
        <begin position="9"/>
        <end position="21"/>
    </location>
</feature>
<reference evidence="2" key="1">
    <citation type="submission" date="2023-07" db="EMBL/GenBank/DDBJ databases">
        <title>draft genome sequence of fig (Ficus carica).</title>
        <authorList>
            <person name="Takahashi T."/>
            <person name="Nishimura K."/>
        </authorList>
    </citation>
    <scope>NUCLEOTIDE SEQUENCE</scope>
</reference>
<comment type="caution">
    <text evidence="2">The sequence shown here is derived from an EMBL/GenBank/DDBJ whole genome shotgun (WGS) entry which is preliminary data.</text>
</comment>
<protein>
    <submittedName>
        <fullName evidence="2">Uncharacterized protein</fullName>
    </submittedName>
</protein>
<feature type="region of interest" description="Disordered" evidence="1">
    <location>
        <begin position="1"/>
        <end position="21"/>
    </location>
</feature>
<name>A0AA88E833_FICCA</name>
<sequence>MNTERDSVLTESSATSDTANANKVGLDYGLSWKWTGRPNRSIVARPVSNLPATVDTRWWSVVGRTVKCGKLYRYAF</sequence>